<keyword evidence="2" id="KW-1185">Reference proteome</keyword>
<evidence type="ECO:0000313" key="2">
    <source>
        <dbReference type="Proteomes" id="UP001163046"/>
    </source>
</evidence>
<accession>A0A9X0A7Q8</accession>
<protein>
    <submittedName>
        <fullName evidence="1">Uncharacterized protein</fullName>
    </submittedName>
</protein>
<comment type="caution">
    <text evidence="1">The sequence shown here is derived from an EMBL/GenBank/DDBJ whole genome shotgun (WGS) entry which is preliminary data.</text>
</comment>
<proteinExistence type="predicted"/>
<organism evidence="1 2">
    <name type="scientific">Desmophyllum pertusum</name>
    <dbReference type="NCBI Taxonomy" id="174260"/>
    <lineage>
        <taxon>Eukaryota</taxon>
        <taxon>Metazoa</taxon>
        <taxon>Cnidaria</taxon>
        <taxon>Anthozoa</taxon>
        <taxon>Hexacorallia</taxon>
        <taxon>Scleractinia</taxon>
        <taxon>Caryophylliina</taxon>
        <taxon>Caryophylliidae</taxon>
        <taxon>Desmophyllum</taxon>
    </lineage>
</organism>
<reference evidence="1" key="1">
    <citation type="submission" date="2023-01" db="EMBL/GenBank/DDBJ databases">
        <title>Genome assembly of the deep-sea coral Lophelia pertusa.</title>
        <authorList>
            <person name="Herrera S."/>
            <person name="Cordes E."/>
        </authorList>
    </citation>
    <scope>NUCLEOTIDE SEQUENCE</scope>
    <source>
        <strain evidence="1">USNM1676648</strain>
        <tissue evidence="1">Polyp</tissue>
    </source>
</reference>
<dbReference type="OrthoDB" id="5949761at2759"/>
<gene>
    <name evidence="1" type="ORF">OS493_000702</name>
</gene>
<sequence length="174" mass="20212">MKSLTGKRRRLKSTAVPSLFTWNKRKEQETPRRTLKRQSSEIQMSQLNTEELITIPVNTPNLQDHDYAVVRAEVPIEEKLQAAMEEIGRLRQEVKWKNNISQFGLARFMYDDELIQFYTGFSSSNVLKAFIDVIKPSAEKMRTWSQVQRSRAKKPAEGIIDDVVFVNIKNNVLL</sequence>
<name>A0A9X0A7Q8_9CNID</name>
<dbReference type="EMBL" id="MU825396">
    <property type="protein sequence ID" value="KAJ7394867.1"/>
    <property type="molecule type" value="Genomic_DNA"/>
</dbReference>
<dbReference type="AlphaFoldDB" id="A0A9X0A7Q8"/>
<dbReference type="Proteomes" id="UP001163046">
    <property type="component" value="Unassembled WGS sequence"/>
</dbReference>
<evidence type="ECO:0000313" key="1">
    <source>
        <dbReference type="EMBL" id="KAJ7394867.1"/>
    </source>
</evidence>